<dbReference type="Proteomes" id="UP000733379">
    <property type="component" value="Unassembled WGS sequence"/>
</dbReference>
<evidence type="ECO:0000256" key="1">
    <source>
        <dbReference type="SAM" id="SignalP"/>
    </source>
</evidence>
<comment type="caution">
    <text evidence="2">The sequence shown here is derived from an EMBL/GenBank/DDBJ whole genome shotgun (WGS) entry which is preliminary data.</text>
</comment>
<protein>
    <recommendedName>
        <fullName evidence="4">Secreted protein</fullName>
    </recommendedName>
</protein>
<name>A0ABS6AS27_9NOCA</name>
<evidence type="ECO:0000313" key="2">
    <source>
        <dbReference type="EMBL" id="MBU3060817.1"/>
    </source>
</evidence>
<feature type="signal peptide" evidence="1">
    <location>
        <begin position="1"/>
        <end position="25"/>
    </location>
</feature>
<dbReference type="EMBL" id="JAHKNI010000001">
    <property type="protein sequence ID" value="MBU3060817.1"/>
    <property type="molecule type" value="Genomic_DNA"/>
</dbReference>
<organism evidence="2 3">
    <name type="scientific">Nocardia albiluteola</name>
    <dbReference type="NCBI Taxonomy" id="2842303"/>
    <lineage>
        <taxon>Bacteria</taxon>
        <taxon>Bacillati</taxon>
        <taxon>Actinomycetota</taxon>
        <taxon>Actinomycetes</taxon>
        <taxon>Mycobacteriales</taxon>
        <taxon>Nocardiaceae</taxon>
        <taxon>Nocardia</taxon>
    </lineage>
</organism>
<evidence type="ECO:0008006" key="4">
    <source>
        <dbReference type="Google" id="ProtNLM"/>
    </source>
</evidence>
<keyword evidence="3" id="KW-1185">Reference proteome</keyword>
<accession>A0ABS6AS27</accession>
<proteinExistence type="predicted"/>
<keyword evidence="1" id="KW-0732">Signal</keyword>
<dbReference type="RefSeq" id="WP_215915614.1">
    <property type="nucleotide sequence ID" value="NZ_JAHKNI010000001.1"/>
</dbReference>
<sequence length="73" mass="7312">MTRTHPVRSTMIAVLTTGVIGTATAALDVMTAKDAGPAPAPIVHAPVLELVPAPLDCLLTSGFALSCLGGSRS</sequence>
<gene>
    <name evidence="2" type="ORF">KO481_04665</name>
</gene>
<reference evidence="2 3" key="1">
    <citation type="submission" date="2021-06" db="EMBL/GenBank/DDBJ databases">
        <title>Actinomycetes sequencing.</title>
        <authorList>
            <person name="Shan Q."/>
        </authorList>
    </citation>
    <scope>NUCLEOTIDE SEQUENCE [LARGE SCALE GENOMIC DNA]</scope>
    <source>
        <strain evidence="2 3">NEAU-G5</strain>
    </source>
</reference>
<feature type="chain" id="PRO_5045167831" description="Secreted protein" evidence="1">
    <location>
        <begin position="26"/>
        <end position="73"/>
    </location>
</feature>
<evidence type="ECO:0000313" key="3">
    <source>
        <dbReference type="Proteomes" id="UP000733379"/>
    </source>
</evidence>